<dbReference type="EMBL" id="JTAI01000022">
    <property type="protein sequence ID" value="PPS93149.1"/>
    <property type="molecule type" value="Genomic_DNA"/>
</dbReference>
<name>A0A0S4TFC5_CRYHO</name>
<organism evidence="2">
    <name type="scientific">Cryptosporidium hominis</name>
    <dbReference type="NCBI Taxonomy" id="237895"/>
    <lineage>
        <taxon>Eukaryota</taxon>
        <taxon>Sar</taxon>
        <taxon>Alveolata</taxon>
        <taxon>Apicomplexa</taxon>
        <taxon>Conoidasida</taxon>
        <taxon>Coccidia</taxon>
        <taxon>Eucoccidiorida</taxon>
        <taxon>Eimeriorina</taxon>
        <taxon>Cryptosporidiidae</taxon>
        <taxon>Cryptosporidium</taxon>
    </lineage>
</organism>
<reference evidence="2" key="2">
    <citation type="submission" date="2015-08" db="EMBL/GenBank/DDBJ databases">
        <authorList>
            <person name="Babu N.S."/>
            <person name="Beckwith C.J."/>
            <person name="Beseler K.G."/>
            <person name="Brison A."/>
            <person name="Carone J.V."/>
            <person name="Caskin T.P."/>
            <person name="Diamond M."/>
            <person name="Durham M.E."/>
            <person name="Foxe J.M."/>
            <person name="Go M."/>
            <person name="Henderson B.A."/>
            <person name="Jones I.B."/>
            <person name="McGettigan J.A."/>
            <person name="Micheletti S.J."/>
            <person name="Nasrallah M.E."/>
            <person name="Ortiz D."/>
            <person name="Piller C.R."/>
            <person name="Privatt S.R."/>
            <person name="Schneider S.L."/>
            <person name="Sharp S."/>
            <person name="Smith T.C."/>
            <person name="Stanton J.D."/>
            <person name="Ullery H.E."/>
            <person name="Wilson R.J."/>
            <person name="Serrano M.G."/>
            <person name="Buck G."/>
            <person name="Lee V."/>
            <person name="Wang Y."/>
            <person name="Carvalho R."/>
            <person name="Voegtly L."/>
            <person name="Shi R."/>
            <person name="Duckworth R."/>
            <person name="Johnson A."/>
            <person name="Loviza R."/>
            <person name="Walstead R."/>
            <person name="Shah Z."/>
            <person name="Kiflezghi M."/>
            <person name="Wade K."/>
            <person name="Ball S.L."/>
            <person name="Bradley K.W."/>
            <person name="Asai D.J."/>
            <person name="Bowman C.A."/>
            <person name="Russell D.A."/>
            <person name="Pope W.H."/>
            <person name="Jacobs-Sera D."/>
            <person name="Hendrix R.W."/>
            <person name="Hatfull G.F."/>
        </authorList>
    </citation>
    <scope>NUCLEOTIDE SEQUENCE [LARGE SCALE GENOMIC DNA]</scope>
</reference>
<keyword evidence="4" id="KW-1185">Reference proteome</keyword>
<dbReference type="EMBL" id="LN877950">
    <property type="protein sequence ID" value="CUV05379.1"/>
    <property type="molecule type" value="Genomic_DNA"/>
</dbReference>
<accession>A0A0S4TFC5</accession>
<dbReference type="VEuPathDB" id="CryptoDB:CHUDEA4_20"/>
<reference evidence="3 4" key="3">
    <citation type="submission" date="2017-10" db="EMBL/GenBank/DDBJ databases">
        <title>Consistent, comparative and evidence-based genome annotation and re-annotation for the closely-related species, Cryptosporidium parvum, C. hominis and C. tyzzeri.</title>
        <authorList>
            <person name="Baptista R.P."/>
            <person name="Li Y."/>
            <person name="Sateriale A."/>
            <person name="Striepen B."/>
            <person name="Kissinger J.C."/>
        </authorList>
    </citation>
    <scope>NUCLEOTIDE SEQUENCE [LARGE SCALE GENOMIC DNA]</scope>
    <source>
        <strain evidence="3">30976</strain>
    </source>
</reference>
<sequence>MKRELLFSLKLFFYFTVTALIYNKANAETIINKVNNKNNNYKRPSYLIFGKNNILTPNYSKEVDCLGPPIYFFDVANRKIVSLEVACKDTFLLINNNGELTVRLTDEVYYVNDRKAKKHFFFDYNFDPTTFVQKEYNDLTEVEHKTNYLSENNFNEIPIDYDTSNDGKYLDWIVKTEFLGVITISDTTVKLPNYNFGQPESEFEIKIPVETKLFLIFIIKTNLLGIQNTFFAAFPIFFLSKIIYDVRKPLLKFQFDQIGSNSSEIYDIKKGIHYYKGLKLKINKIHGEKILFSESLFELEKLIKDRFDKLKVELDSKHNLGIINFLNLVNNNEGI</sequence>
<evidence type="ECO:0000256" key="1">
    <source>
        <dbReference type="SAM" id="SignalP"/>
    </source>
</evidence>
<dbReference type="Proteomes" id="UP001429100">
    <property type="component" value="Unassembled WGS sequence"/>
</dbReference>
<evidence type="ECO:0000313" key="4">
    <source>
        <dbReference type="Proteomes" id="UP001429100"/>
    </source>
</evidence>
<feature type="chain" id="PRO_5006627637" evidence="1">
    <location>
        <begin position="28"/>
        <end position="335"/>
    </location>
</feature>
<dbReference type="Proteomes" id="UP000199752">
    <property type="component" value="Chromosome 4"/>
</dbReference>
<dbReference type="VEuPathDB" id="CryptoDB:GY17_00003231"/>
<dbReference type="OrthoDB" id="340141at2759"/>
<keyword evidence="1" id="KW-0732">Signal</keyword>
<evidence type="ECO:0000313" key="3">
    <source>
        <dbReference type="EMBL" id="PPS93149.1"/>
    </source>
</evidence>
<proteinExistence type="predicted"/>
<reference evidence="3 4" key="1">
    <citation type="submission" date="2014-11" db="EMBL/GenBank/DDBJ databases">
        <title>Comparative genomic analysis of Cryptosporidium hominis reveals occurrence of genetic recombination in virulent subtypes.</title>
        <authorList>
            <person name="Guo Y."/>
            <person name="Tang K."/>
            <person name="Frace M."/>
            <person name="Li N."/>
            <person name="Roellig D.M."/>
            <person name="Sammons S."/>
            <person name="Knipe K."/>
            <person name="Rowe L."/>
            <person name="Feng Y."/>
            <person name="Xiao L."/>
        </authorList>
    </citation>
    <scope>NUCLEOTIDE SEQUENCE [LARGE SCALE GENOMIC DNA]</scope>
    <source>
        <strain evidence="3">30976</strain>
    </source>
</reference>
<protein>
    <submittedName>
        <fullName evidence="2">Uncharacterized protein</fullName>
    </submittedName>
</protein>
<evidence type="ECO:0000313" key="2">
    <source>
        <dbReference type="EMBL" id="CUV05379.1"/>
    </source>
</evidence>
<gene>
    <name evidence="2" type="ORF">CHUDEA4_20</name>
    <name evidence="3" type="ORF">GY17_00003231</name>
</gene>
<dbReference type="VEuPathDB" id="CryptoDB:ChTU502y2012_326g0010"/>
<dbReference type="AlphaFoldDB" id="A0A0S4TFC5"/>
<feature type="signal peptide" evidence="1">
    <location>
        <begin position="1"/>
        <end position="27"/>
    </location>
</feature>